<proteinExistence type="predicted"/>
<sequence>VASAPVGALPPLLAAPPWTRRRKPAKPIVIPGLTPPDGYSIVWPDGLRDEWLRSATRYTSSLYESDWPEMIRRYEARTLNSIEEEALFTVGPVDVLRPYVADWPAPRRYGAEYWMRPIIARFELDSLPLVLGVVIEDTPSVVGGLLLPFLDIRAARLVADWLARLKSARRFAVDWLAWHGLNAVPLLVPDAVGPVGRARTGAEAALRWLASTHDADTVVTAAKVHGDEAAAAVETMLAADPLDAVPARLPKIGDWLDQGRLPQVLLRDREQALPPEAAAHVVTMLTISGPGAPYAGLEIVRETCDRASLAEFGWAVFRQWQLAGMPAKDGWALTGLGRLGDDETVRRLTPIIRAWPGEGGHSKAVNGLEVLAEIGSEIALVHLNGIAQRVKFKALKERAQEKIEEVADGLGLSSEQLADRLVPDFGLDENGSMVLDYGPRRFVVGFDEQLKPYVLDEAGKRRKDLPAPGARDDDKALGERKRFAALKKDVRTVAGDLIHRLETAMVTGRGWTPAEFADLFVGHPLTWHIARRLVWVGVGGTQFRVAEDRTLADVEENTVPVPDGPIRIAHPLGLTGTLEAWSEVFADYEILQPFPQLGRAVYALTEEERAGSRLTRFEGATVASRAVLGLERRGWLREFPQDAGIQGSISRPAGDGRFIVIGLDPGIVVGYPDEFPETRLDSISIMDRPDGYGPQGALRLGDLDPVTASEVIAELTELTA</sequence>
<organism evidence="2 3">
    <name type="scientific">Actinoallomurus acaciae</name>
    <dbReference type="NCBI Taxonomy" id="502577"/>
    <lineage>
        <taxon>Bacteria</taxon>
        <taxon>Bacillati</taxon>
        <taxon>Actinomycetota</taxon>
        <taxon>Actinomycetes</taxon>
        <taxon>Streptosporangiales</taxon>
        <taxon>Thermomonosporaceae</taxon>
        <taxon>Actinoallomurus</taxon>
    </lineage>
</organism>
<dbReference type="RefSeq" id="WP_378211972.1">
    <property type="nucleotide sequence ID" value="NZ_JBHLZP010000593.1"/>
</dbReference>
<feature type="domain" description="DUF4132" evidence="1">
    <location>
        <begin position="459"/>
        <end position="635"/>
    </location>
</feature>
<evidence type="ECO:0000313" key="3">
    <source>
        <dbReference type="Proteomes" id="UP001589627"/>
    </source>
</evidence>
<comment type="caution">
    <text evidence="2">The sequence shown here is derived from an EMBL/GenBank/DDBJ whole genome shotgun (WGS) entry which is preliminary data.</text>
</comment>
<evidence type="ECO:0000259" key="1">
    <source>
        <dbReference type="Pfam" id="PF13569"/>
    </source>
</evidence>
<dbReference type="Pfam" id="PF13569">
    <property type="entry name" value="DUF4132"/>
    <property type="match status" value="1"/>
</dbReference>
<accession>A0ABV5YUX2</accession>
<gene>
    <name evidence="2" type="ORF">ACFFNX_42745</name>
</gene>
<reference evidence="2 3" key="1">
    <citation type="submission" date="2024-09" db="EMBL/GenBank/DDBJ databases">
        <authorList>
            <person name="Sun Q."/>
            <person name="Mori K."/>
        </authorList>
    </citation>
    <scope>NUCLEOTIDE SEQUENCE [LARGE SCALE GENOMIC DNA]</scope>
    <source>
        <strain evidence="2 3">TBRC 0563</strain>
    </source>
</reference>
<dbReference type="InterPro" id="IPR025406">
    <property type="entry name" value="DUF4132"/>
</dbReference>
<dbReference type="EMBL" id="JBHLZP010000593">
    <property type="protein sequence ID" value="MFB9838887.1"/>
    <property type="molecule type" value="Genomic_DNA"/>
</dbReference>
<protein>
    <submittedName>
        <fullName evidence="2">DUF4132 domain-containing protein</fullName>
    </submittedName>
</protein>
<dbReference type="Proteomes" id="UP001589627">
    <property type="component" value="Unassembled WGS sequence"/>
</dbReference>
<feature type="non-terminal residue" evidence="2">
    <location>
        <position position="1"/>
    </location>
</feature>
<name>A0ABV5YUX2_9ACTN</name>
<evidence type="ECO:0000313" key="2">
    <source>
        <dbReference type="EMBL" id="MFB9838887.1"/>
    </source>
</evidence>
<keyword evidence="3" id="KW-1185">Reference proteome</keyword>